<keyword evidence="2" id="KW-1185">Reference proteome</keyword>
<dbReference type="Proteomes" id="UP001147746">
    <property type="component" value="Unassembled WGS sequence"/>
</dbReference>
<evidence type="ECO:0000313" key="1">
    <source>
        <dbReference type="EMBL" id="KAJ5303633.1"/>
    </source>
</evidence>
<protein>
    <submittedName>
        <fullName evidence="1">Uncharacterized protein</fullName>
    </submittedName>
</protein>
<dbReference type="AlphaFoldDB" id="A0A9W9PTA9"/>
<sequence>MVTAAECVLSLPELVSIILYWVYFSEAKAWYTAKFAFFGLSDDGKRPNGSCTLAVASRVNKLWYYEAVRLQWADPTRMSGHSIHYRIGSLPSMEQRQLYAGFVKSGTLPKCHSKNVKAHGRLVEGVFFPKLRALRYRLAANAKRIFLADIDAPEVDTLHVHIGGQEHLDVEFSEKVVYRLIKVVKVGFRYVCTGSVLTSSCL</sequence>
<reference evidence="1" key="2">
    <citation type="journal article" date="2023" name="IMA Fungus">
        <title>Comparative genomic study of the Penicillium genus elucidates a diverse pangenome and 15 lateral gene transfer events.</title>
        <authorList>
            <person name="Petersen C."/>
            <person name="Sorensen T."/>
            <person name="Nielsen M.R."/>
            <person name="Sondergaard T.E."/>
            <person name="Sorensen J.L."/>
            <person name="Fitzpatrick D.A."/>
            <person name="Frisvad J.C."/>
            <person name="Nielsen K.L."/>
        </authorList>
    </citation>
    <scope>NUCLEOTIDE SEQUENCE</scope>
    <source>
        <strain evidence="1">IBT 21472</strain>
    </source>
</reference>
<evidence type="ECO:0000313" key="2">
    <source>
        <dbReference type="Proteomes" id="UP001147746"/>
    </source>
</evidence>
<gene>
    <name evidence="1" type="ORF">N7476_010432</name>
</gene>
<organism evidence="1 2">
    <name type="scientific">Penicillium atrosanguineum</name>
    <dbReference type="NCBI Taxonomy" id="1132637"/>
    <lineage>
        <taxon>Eukaryota</taxon>
        <taxon>Fungi</taxon>
        <taxon>Dikarya</taxon>
        <taxon>Ascomycota</taxon>
        <taxon>Pezizomycotina</taxon>
        <taxon>Eurotiomycetes</taxon>
        <taxon>Eurotiomycetidae</taxon>
        <taxon>Eurotiales</taxon>
        <taxon>Aspergillaceae</taxon>
        <taxon>Penicillium</taxon>
    </lineage>
</organism>
<proteinExistence type="predicted"/>
<name>A0A9W9PTA9_9EURO</name>
<dbReference type="EMBL" id="JAPZBO010000009">
    <property type="protein sequence ID" value="KAJ5303633.1"/>
    <property type="molecule type" value="Genomic_DNA"/>
</dbReference>
<accession>A0A9W9PTA9</accession>
<dbReference type="OrthoDB" id="2305901at2759"/>
<comment type="caution">
    <text evidence="1">The sequence shown here is derived from an EMBL/GenBank/DDBJ whole genome shotgun (WGS) entry which is preliminary data.</text>
</comment>
<reference evidence="1" key="1">
    <citation type="submission" date="2022-12" db="EMBL/GenBank/DDBJ databases">
        <authorList>
            <person name="Petersen C."/>
        </authorList>
    </citation>
    <scope>NUCLEOTIDE SEQUENCE</scope>
    <source>
        <strain evidence="1">IBT 21472</strain>
    </source>
</reference>